<name>A0A4R3QLA7_9HYPH</name>
<protein>
    <submittedName>
        <fullName evidence="1">Uncharacterized protein</fullName>
    </submittedName>
</protein>
<sequence length="109" mass="12081">MADTYEQDRLAALAERRAAEFEGPDHRSLEARFGPGSFGCHDAMHVTHLVVDLMERELLGHSAVLLNPFWYGRVREAQALLYSAYNSVAQEHLEASLPADDSGKDGSTH</sequence>
<comment type="caution">
    <text evidence="1">The sequence shown here is derived from an EMBL/GenBank/DDBJ whole genome shotgun (WGS) entry which is preliminary data.</text>
</comment>
<organism evidence="1 2">
    <name type="scientific">Rhizobium azibense</name>
    <dbReference type="NCBI Taxonomy" id="1136135"/>
    <lineage>
        <taxon>Bacteria</taxon>
        <taxon>Pseudomonadati</taxon>
        <taxon>Pseudomonadota</taxon>
        <taxon>Alphaproteobacteria</taxon>
        <taxon>Hyphomicrobiales</taxon>
        <taxon>Rhizobiaceae</taxon>
        <taxon>Rhizobium/Agrobacterium group</taxon>
        <taxon>Rhizobium</taxon>
    </lineage>
</organism>
<evidence type="ECO:0000313" key="1">
    <source>
        <dbReference type="EMBL" id="TCU21817.1"/>
    </source>
</evidence>
<dbReference type="EMBL" id="SMBJ01000010">
    <property type="protein sequence ID" value="TCU21817.1"/>
    <property type="molecule type" value="Genomic_DNA"/>
</dbReference>
<dbReference type="RefSeq" id="WP_132661732.1">
    <property type="nucleotide sequence ID" value="NZ_SMBJ01000010.1"/>
</dbReference>
<reference evidence="1 2" key="1">
    <citation type="submission" date="2019-03" db="EMBL/GenBank/DDBJ databases">
        <title>Genomic Encyclopedia of Type Strains, Phase IV (KMG-V): Genome sequencing to study the core and pangenomes of soil and plant-associated prokaryotes.</title>
        <authorList>
            <person name="Whitman W."/>
        </authorList>
    </citation>
    <scope>NUCLEOTIDE SEQUENCE [LARGE SCALE GENOMIC DNA]</scope>
    <source>
        <strain evidence="1 2">Gr42</strain>
    </source>
</reference>
<dbReference type="Proteomes" id="UP000295547">
    <property type="component" value="Unassembled WGS sequence"/>
</dbReference>
<accession>A0A4R3QLA7</accession>
<proteinExistence type="predicted"/>
<evidence type="ECO:0000313" key="2">
    <source>
        <dbReference type="Proteomes" id="UP000295547"/>
    </source>
</evidence>
<keyword evidence="2" id="KW-1185">Reference proteome</keyword>
<dbReference type="AlphaFoldDB" id="A0A4R3QLA7"/>
<gene>
    <name evidence="1" type="ORF">EV130_110161</name>
</gene>
<dbReference type="OrthoDB" id="8294308at2"/>